<keyword evidence="10" id="KW-1185">Reference proteome</keyword>
<dbReference type="PANTHER" id="PTHR30185">
    <property type="entry name" value="CRYPTIC BETA-GLUCOSIDE BGL OPERON ANTITERMINATOR"/>
    <property type="match status" value="1"/>
</dbReference>
<evidence type="ECO:0000313" key="10">
    <source>
        <dbReference type="Proteomes" id="UP000531840"/>
    </source>
</evidence>
<dbReference type="SUPFAM" id="SSF52794">
    <property type="entry name" value="PTS system IIB component-like"/>
    <property type="match status" value="1"/>
</dbReference>
<dbReference type="Pfam" id="PF00874">
    <property type="entry name" value="PRD"/>
    <property type="match status" value="1"/>
</dbReference>
<dbReference type="InterPro" id="IPR036634">
    <property type="entry name" value="PRD_sf"/>
</dbReference>
<feature type="domain" description="PTS EIIA type-2" evidence="6">
    <location>
        <begin position="498"/>
        <end position="649"/>
    </location>
</feature>
<name>A0ABX2T0Q9_9BACL</name>
<keyword evidence="2" id="KW-0677">Repeat</keyword>
<dbReference type="InterPro" id="IPR002178">
    <property type="entry name" value="PTS_EIIA_type-2_dom"/>
</dbReference>
<reference evidence="9 10" key="1">
    <citation type="submission" date="2020-07" db="EMBL/GenBank/DDBJ databases">
        <title>MOT database genomes.</title>
        <authorList>
            <person name="Joseph S."/>
            <person name="Aduse-Opoku J."/>
            <person name="Hashim A."/>
            <person name="Wade W."/>
            <person name="Curtis M."/>
        </authorList>
    </citation>
    <scope>NUCLEOTIDE SEQUENCE [LARGE SCALE GENOMIC DNA]</scope>
    <source>
        <strain evidence="9 10">CIP 106318</strain>
    </source>
</reference>
<proteinExistence type="predicted"/>
<evidence type="ECO:0000259" key="7">
    <source>
        <dbReference type="PROSITE" id="PS51099"/>
    </source>
</evidence>
<evidence type="ECO:0000259" key="6">
    <source>
        <dbReference type="PROSITE" id="PS51094"/>
    </source>
</evidence>
<evidence type="ECO:0000313" key="9">
    <source>
        <dbReference type="EMBL" id="NYS46601.1"/>
    </source>
</evidence>
<evidence type="ECO:0000256" key="3">
    <source>
        <dbReference type="ARBA" id="ARBA00023015"/>
    </source>
</evidence>
<evidence type="ECO:0000259" key="8">
    <source>
        <dbReference type="PROSITE" id="PS51372"/>
    </source>
</evidence>
<dbReference type="Gene3D" id="1.10.10.10">
    <property type="entry name" value="Winged helix-like DNA-binding domain superfamily/Winged helix DNA-binding domain"/>
    <property type="match status" value="1"/>
</dbReference>
<keyword evidence="1" id="KW-0808">Transferase</keyword>
<organism evidence="9 10">
    <name type="scientific">Gemelliphila palaticanis</name>
    <dbReference type="NCBI Taxonomy" id="81950"/>
    <lineage>
        <taxon>Bacteria</taxon>
        <taxon>Bacillati</taxon>
        <taxon>Bacillota</taxon>
        <taxon>Bacilli</taxon>
        <taxon>Bacillales</taxon>
        <taxon>Gemellaceae</taxon>
        <taxon>Gemelliphila</taxon>
    </lineage>
</organism>
<dbReference type="InterPro" id="IPR011608">
    <property type="entry name" value="PRD"/>
</dbReference>
<evidence type="ECO:0000256" key="1">
    <source>
        <dbReference type="ARBA" id="ARBA00022679"/>
    </source>
</evidence>
<keyword evidence="4" id="KW-0010">Activator</keyword>
<feature type="domain" description="PTS EIIB type-2" evidence="7">
    <location>
        <begin position="400"/>
        <end position="488"/>
    </location>
</feature>
<dbReference type="CDD" id="cd05568">
    <property type="entry name" value="PTS_IIB_bgl_like"/>
    <property type="match status" value="1"/>
</dbReference>
<dbReference type="InterPro" id="IPR016152">
    <property type="entry name" value="PTrfase/Anion_transptr"/>
</dbReference>
<dbReference type="InterPro" id="IPR013011">
    <property type="entry name" value="PTS_EIIB_2"/>
</dbReference>
<protein>
    <submittedName>
        <fullName evidence="9">PRD domain-containing protein</fullName>
    </submittedName>
</protein>
<dbReference type="PANTHER" id="PTHR30185:SF18">
    <property type="entry name" value="TRANSCRIPTIONAL REGULATOR MTLR"/>
    <property type="match status" value="1"/>
</dbReference>
<dbReference type="Gene3D" id="3.40.50.2300">
    <property type="match status" value="1"/>
</dbReference>
<dbReference type="Gene3D" id="1.10.1790.10">
    <property type="entry name" value="PRD domain"/>
    <property type="match status" value="1"/>
</dbReference>
<evidence type="ECO:0000256" key="4">
    <source>
        <dbReference type="ARBA" id="ARBA00023159"/>
    </source>
</evidence>
<dbReference type="InterPro" id="IPR036095">
    <property type="entry name" value="PTS_EIIB-like_sf"/>
</dbReference>
<gene>
    <name evidence="9" type="ORF">HZY85_00095</name>
</gene>
<dbReference type="PROSITE" id="PS51094">
    <property type="entry name" value="PTS_EIIA_TYPE_2"/>
    <property type="match status" value="1"/>
</dbReference>
<dbReference type="Pfam" id="PF05043">
    <property type="entry name" value="Mga"/>
    <property type="match status" value="1"/>
</dbReference>
<dbReference type="SUPFAM" id="SSF63520">
    <property type="entry name" value="PTS-regulatory domain, PRD"/>
    <property type="match status" value="1"/>
</dbReference>
<dbReference type="Proteomes" id="UP000531840">
    <property type="component" value="Unassembled WGS sequence"/>
</dbReference>
<dbReference type="InterPro" id="IPR007737">
    <property type="entry name" value="Mga_HTH"/>
</dbReference>
<dbReference type="Gene3D" id="3.40.930.10">
    <property type="entry name" value="Mannitol-specific EII, Chain A"/>
    <property type="match status" value="1"/>
</dbReference>
<dbReference type="InterPro" id="IPR050661">
    <property type="entry name" value="BglG_antiterminators"/>
</dbReference>
<accession>A0ABX2T0Q9</accession>
<feature type="domain" description="PRD" evidence="8">
    <location>
        <begin position="291"/>
        <end position="397"/>
    </location>
</feature>
<evidence type="ECO:0000256" key="2">
    <source>
        <dbReference type="ARBA" id="ARBA00022737"/>
    </source>
</evidence>
<dbReference type="PROSITE" id="PS51372">
    <property type="entry name" value="PRD_2"/>
    <property type="match status" value="1"/>
</dbReference>
<evidence type="ECO:0000256" key="5">
    <source>
        <dbReference type="ARBA" id="ARBA00023163"/>
    </source>
</evidence>
<comment type="caution">
    <text evidence="9">The sequence shown here is derived from an EMBL/GenBank/DDBJ whole genome shotgun (WGS) entry which is preliminary data.</text>
</comment>
<dbReference type="InterPro" id="IPR036388">
    <property type="entry name" value="WH-like_DNA-bd_sf"/>
</dbReference>
<keyword evidence="5" id="KW-0804">Transcription</keyword>
<dbReference type="EMBL" id="JACBYF010000001">
    <property type="protein sequence ID" value="NYS46601.1"/>
    <property type="molecule type" value="Genomic_DNA"/>
</dbReference>
<sequence>MLSEKEKIILNTLLNNQDPLSIKEISKLTKIKERTLYREIKNLEQSIKNEKFFLEKEKSKYKLSGEVESIDNSIIDTTIELGYSTDNKINLILCDLIFSKETSIKDISEKFYLSYNTVANSVNIIENILIDYKIKLIRKKGAGIYLEGKEIDKRILLISILCNEIKDDEFFSIIHSLESFSANPFVKFLDIDFIKKIYLKNKDLEIFNVYTDSSIKKILISINISFVRYGIKLDSREKNGNLDIEKKYIQELINTINKYTNFDDYTEVEIFLLEILKTCKLIEQVTYFNDKYSYTLIYKINTLIKNISEKSDIDFTSDKNLVNGLIVHIESSIKRFQLKLYEENNDLQEFVIKNYNELYLIVKSEIIEIFKEIQFNPTELSYIVLHFASSYEQIYRENFIRALVVCSSGIGSSKILGSLIRKNINEIKNIEYSIPSKLDKEDIDNYDIIISTIKLDSEIDYIQVPTILRDEDVTKIKNKLLEVRSFKNRHTKIINIKENINCDDINKILEKTSLINQLTASTDIFYLLEDALKNIEIKNKKLLINKLITRHNKSSVVIPNTQLALFHTLFDDIKSPIIVIYNLEKEITLNNAIGEIESVNKFFIMLSPNINKYTELLGQISVAILDDKMLKKALNSKSIDFIKTKLELIMTKHLLENKEH</sequence>
<keyword evidence="3" id="KW-0805">Transcription regulation</keyword>
<dbReference type="SUPFAM" id="SSF55804">
    <property type="entry name" value="Phoshotransferase/anion transport protein"/>
    <property type="match status" value="1"/>
</dbReference>
<dbReference type="PROSITE" id="PS51099">
    <property type="entry name" value="PTS_EIIB_TYPE_2"/>
    <property type="match status" value="1"/>
</dbReference>